<keyword evidence="2" id="KW-1185">Reference proteome</keyword>
<organism evidence="1 2">
    <name type="scientific">Sphaerosporella brunnea</name>
    <dbReference type="NCBI Taxonomy" id="1250544"/>
    <lineage>
        <taxon>Eukaryota</taxon>
        <taxon>Fungi</taxon>
        <taxon>Dikarya</taxon>
        <taxon>Ascomycota</taxon>
        <taxon>Pezizomycotina</taxon>
        <taxon>Pezizomycetes</taxon>
        <taxon>Pezizales</taxon>
        <taxon>Pyronemataceae</taxon>
        <taxon>Sphaerosporella</taxon>
    </lineage>
</organism>
<dbReference type="InParanoid" id="A0A5J5EB89"/>
<accession>A0A5J5EB89</accession>
<reference evidence="1 2" key="1">
    <citation type="submission" date="2019-09" db="EMBL/GenBank/DDBJ databases">
        <title>Draft genome of the ectomycorrhizal ascomycete Sphaerosporella brunnea.</title>
        <authorList>
            <consortium name="DOE Joint Genome Institute"/>
            <person name="Benucci G.M."/>
            <person name="Marozzi G."/>
            <person name="Antonielli L."/>
            <person name="Sanchez S."/>
            <person name="Marco P."/>
            <person name="Wang X."/>
            <person name="Falini L.B."/>
            <person name="Barry K."/>
            <person name="Haridas S."/>
            <person name="Lipzen A."/>
            <person name="Labutti K."/>
            <person name="Grigoriev I.V."/>
            <person name="Murat C."/>
            <person name="Martin F."/>
            <person name="Albertini E."/>
            <person name="Donnini D."/>
            <person name="Bonito G."/>
        </authorList>
    </citation>
    <scope>NUCLEOTIDE SEQUENCE [LARGE SCALE GENOMIC DNA]</scope>
    <source>
        <strain evidence="1 2">Sb_GMNB300</strain>
    </source>
</reference>
<name>A0A5J5EB89_9PEZI</name>
<proteinExistence type="predicted"/>
<gene>
    <name evidence="1" type="ORF">FN846DRAFT_618693</name>
</gene>
<sequence length="185" mass="20921">MNTTTTTERKVANVSVSMAQICHALIVEVMAFLNIKLERHLLPEFPRLLGYGAVECLLQGERINASRRQVQMPPQLTQDVLDPVSVDFIKQNSKDFPIYDALIQVLSETGITGSIWTLACRLYDKRDFVIYPPRCQPTEYNAVAKEYALIRRFDSSTTDDCVALAAKVALFLQDEEEEDDSKETS</sequence>
<evidence type="ECO:0000313" key="2">
    <source>
        <dbReference type="Proteomes" id="UP000326924"/>
    </source>
</evidence>
<comment type="caution">
    <text evidence="1">The sequence shown here is derived from an EMBL/GenBank/DDBJ whole genome shotgun (WGS) entry which is preliminary data.</text>
</comment>
<dbReference type="EMBL" id="VXIS01000584">
    <property type="protein sequence ID" value="KAA8892802.1"/>
    <property type="molecule type" value="Genomic_DNA"/>
</dbReference>
<protein>
    <submittedName>
        <fullName evidence="1">Uncharacterized protein</fullName>
    </submittedName>
</protein>
<dbReference type="Proteomes" id="UP000326924">
    <property type="component" value="Unassembled WGS sequence"/>
</dbReference>
<dbReference type="AlphaFoldDB" id="A0A5J5EB89"/>
<evidence type="ECO:0000313" key="1">
    <source>
        <dbReference type="EMBL" id="KAA8892802.1"/>
    </source>
</evidence>